<dbReference type="Gene3D" id="3.40.50.300">
    <property type="entry name" value="P-loop containing nucleotide triphosphate hydrolases"/>
    <property type="match status" value="1"/>
</dbReference>
<dbReference type="CDD" id="cd03219">
    <property type="entry name" value="ABC_Mj1267_LivG_branched"/>
    <property type="match status" value="1"/>
</dbReference>
<dbReference type="Pfam" id="PF00005">
    <property type="entry name" value="ABC_tran"/>
    <property type="match status" value="1"/>
</dbReference>
<protein>
    <submittedName>
        <fullName evidence="5">BraF</fullName>
    </submittedName>
</protein>
<evidence type="ECO:0000256" key="3">
    <source>
        <dbReference type="ARBA" id="ARBA00022840"/>
    </source>
</evidence>
<dbReference type="InterPro" id="IPR032823">
    <property type="entry name" value="BCA_ABC_TP_C"/>
</dbReference>
<dbReference type="GO" id="GO:0016887">
    <property type="term" value="F:ATP hydrolysis activity"/>
    <property type="evidence" value="ECO:0007669"/>
    <property type="project" value="InterPro"/>
</dbReference>
<accession>C0QH70</accession>
<evidence type="ECO:0000259" key="4">
    <source>
        <dbReference type="PROSITE" id="PS50893"/>
    </source>
</evidence>
<dbReference type="GO" id="GO:0005886">
    <property type="term" value="C:plasma membrane"/>
    <property type="evidence" value="ECO:0007669"/>
    <property type="project" value="TreeGrafter"/>
</dbReference>
<evidence type="ECO:0000256" key="2">
    <source>
        <dbReference type="ARBA" id="ARBA00022741"/>
    </source>
</evidence>
<dbReference type="SUPFAM" id="SSF52540">
    <property type="entry name" value="P-loop containing nucleoside triphosphate hydrolases"/>
    <property type="match status" value="1"/>
</dbReference>
<dbReference type="InterPro" id="IPR003439">
    <property type="entry name" value="ABC_transporter-like_ATP-bd"/>
</dbReference>
<dbReference type="SMR" id="C0QH70"/>
<dbReference type="GO" id="GO:0005304">
    <property type="term" value="F:L-valine transmembrane transporter activity"/>
    <property type="evidence" value="ECO:0007669"/>
    <property type="project" value="TreeGrafter"/>
</dbReference>
<proteinExistence type="predicted"/>
<gene>
    <name evidence="5" type="primary">braF</name>
    <name evidence="5" type="ordered locus">HRM2_46730</name>
</gene>
<dbReference type="GO" id="GO:0015188">
    <property type="term" value="F:L-isoleucine transmembrane transporter activity"/>
    <property type="evidence" value="ECO:0007669"/>
    <property type="project" value="TreeGrafter"/>
</dbReference>
<dbReference type="FunFam" id="3.40.50.300:FF:000421">
    <property type="entry name" value="Branched-chain amino acid ABC transporter ATP-binding protein"/>
    <property type="match status" value="1"/>
</dbReference>
<dbReference type="AlphaFoldDB" id="C0QH70"/>
<dbReference type="GO" id="GO:0015192">
    <property type="term" value="F:L-phenylalanine transmembrane transporter activity"/>
    <property type="evidence" value="ECO:0007669"/>
    <property type="project" value="TreeGrafter"/>
</dbReference>
<dbReference type="InterPro" id="IPR027417">
    <property type="entry name" value="P-loop_NTPase"/>
</dbReference>
<dbReference type="InterPro" id="IPR003593">
    <property type="entry name" value="AAA+_ATPase"/>
</dbReference>
<dbReference type="SMART" id="SM00382">
    <property type="entry name" value="AAA"/>
    <property type="match status" value="1"/>
</dbReference>
<dbReference type="EMBL" id="CP001087">
    <property type="protein sequence ID" value="ACN17729.1"/>
    <property type="molecule type" value="Genomic_DNA"/>
</dbReference>
<dbReference type="OrthoDB" id="5405085at2"/>
<dbReference type="GO" id="GO:0005524">
    <property type="term" value="F:ATP binding"/>
    <property type="evidence" value="ECO:0007669"/>
    <property type="project" value="UniProtKB-KW"/>
</dbReference>
<keyword evidence="1" id="KW-0813">Transport</keyword>
<dbReference type="PANTHER" id="PTHR45772">
    <property type="entry name" value="CONSERVED COMPONENT OF ABC TRANSPORTER FOR NATURAL AMINO ACIDS-RELATED"/>
    <property type="match status" value="1"/>
</dbReference>
<dbReference type="Proteomes" id="UP000000442">
    <property type="component" value="Chromosome"/>
</dbReference>
<keyword evidence="2" id="KW-0547">Nucleotide-binding</keyword>
<dbReference type="InterPro" id="IPR051120">
    <property type="entry name" value="ABC_AA/LPS_Transport"/>
</dbReference>
<dbReference type="PROSITE" id="PS50893">
    <property type="entry name" value="ABC_TRANSPORTER_2"/>
    <property type="match status" value="1"/>
</dbReference>
<dbReference type="HOGENOM" id="CLU_000604_1_2_7"/>
<dbReference type="eggNOG" id="COG0411">
    <property type="taxonomic scope" value="Bacteria"/>
</dbReference>
<evidence type="ECO:0000313" key="6">
    <source>
        <dbReference type="Proteomes" id="UP000000442"/>
    </source>
</evidence>
<evidence type="ECO:0000256" key="1">
    <source>
        <dbReference type="ARBA" id="ARBA00022448"/>
    </source>
</evidence>
<dbReference type="Pfam" id="PF12399">
    <property type="entry name" value="BCA_ABC_TP_C"/>
    <property type="match status" value="1"/>
</dbReference>
<keyword evidence="3" id="KW-0067">ATP-binding</keyword>
<dbReference type="GO" id="GO:1903805">
    <property type="term" value="P:L-valine import across plasma membrane"/>
    <property type="evidence" value="ECO:0007669"/>
    <property type="project" value="TreeGrafter"/>
</dbReference>
<sequence>MTVIEKKGHDDRLLKVQGLTKNFGGVRAQDNVSFEVETGSVLGLIGPNGAGKTTLFNLITGVYAPDRGDIVFNGQSIAQLPVHQRVARGITRTFQNVELFSGMSVLENVMVGMHVRLTGGFWSAVIRPSSFVLQEQAARDKAIEILEFTGLASYAARPAGDLPVGRQKTAEIARALASDPLLMLLDEPAAGLNRVETSALGDLINRIKQRGITLMLVEHDMGLTMEVSDNVLVLDQGGVIAFDTPREIMNNTLVMEAYLGVEE</sequence>
<dbReference type="RefSeq" id="WP_015906439.1">
    <property type="nucleotide sequence ID" value="NC_012108.1"/>
</dbReference>
<reference evidence="5 6" key="1">
    <citation type="journal article" date="2009" name="Environ. Microbiol.">
        <title>Genome sequence of Desulfobacterium autotrophicum HRM2, a marine sulfate reducer oxidizing organic carbon completely to carbon dioxide.</title>
        <authorList>
            <person name="Strittmatter A.W."/>
            <person name="Liesegang H."/>
            <person name="Rabus R."/>
            <person name="Decker I."/>
            <person name="Amann J."/>
            <person name="Andres S."/>
            <person name="Henne A."/>
            <person name="Fricke W.F."/>
            <person name="Martinez-Arias R."/>
            <person name="Bartels D."/>
            <person name="Goesmann A."/>
            <person name="Krause L."/>
            <person name="Puehler A."/>
            <person name="Klenk H.P."/>
            <person name="Richter M."/>
            <person name="Schuler M."/>
            <person name="Gloeckner F.O."/>
            <person name="Meyerdierks A."/>
            <person name="Gottschalk G."/>
            <person name="Amann R."/>
        </authorList>
    </citation>
    <scope>NUCLEOTIDE SEQUENCE [LARGE SCALE GENOMIC DNA]</scope>
    <source>
        <strain evidence="6">ATCC 43914 / DSM 3382 / HRM2</strain>
    </source>
</reference>
<organism evidence="5 6">
    <name type="scientific">Desulforapulum autotrophicum (strain ATCC 43914 / DSM 3382 / VKM B-1955 / HRM2)</name>
    <name type="common">Desulfobacterium autotrophicum</name>
    <dbReference type="NCBI Taxonomy" id="177437"/>
    <lineage>
        <taxon>Bacteria</taxon>
        <taxon>Pseudomonadati</taxon>
        <taxon>Thermodesulfobacteriota</taxon>
        <taxon>Desulfobacteria</taxon>
        <taxon>Desulfobacterales</taxon>
        <taxon>Desulfobacteraceae</taxon>
        <taxon>Desulforapulum</taxon>
    </lineage>
</organism>
<dbReference type="GO" id="GO:0042941">
    <property type="term" value="P:D-alanine transmembrane transport"/>
    <property type="evidence" value="ECO:0007669"/>
    <property type="project" value="TreeGrafter"/>
</dbReference>
<dbReference type="KEGG" id="dat:HRM2_46730"/>
<keyword evidence="6" id="KW-1185">Reference proteome</keyword>
<dbReference type="PANTHER" id="PTHR45772:SF7">
    <property type="entry name" value="AMINO ACID ABC TRANSPORTER ATP-BINDING PROTEIN"/>
    <property type="match status" value="1"/>
</dbReference>
<dbReference type="STRING" id="177437.HRM2_46730"/>
<dbReference type="GO" id="GO:0015808">
    <property type="term" value="P:L-alanine transport"/>
    <property type="evidence" value="ECO:0007669"/>
    <property type="project" value="TreeGrafter"/>
</dbReference>
<feature type="domain" description="ABC transporter" evidence="4">
    <location>
        <begin position="14"/>
        <end position="261"/>
    </location>
</feature>
<dbReference type="GO" id="GO:1903806">
    <property type="term" value="P:L-isoleucine import across plasma membrane"/>
    <property type="evidence" value="ECO:0007669"/>
    <property type="project" value="TreeGrafter"/>
</dbReference>
<name>C0QH70_DESAH</name>
<evidence type="ECO:0000313" key="5">
    <source>
        <dbReference type="EMBL" id="ACN17729.1"/>
    </source>
</evidence>